<dbReference type="Pfam" id="PF20143">
    <property type="entry name" value="NAD_kinase_C"/>
    <property type="match status" value="1"/>
</dbReference>
<dbReference type="RefSeq" id="WP_089073325.1">
    <property type="nucleotide sequence ID" value="NZ_CBCSAM010000001.1"/>
</dbReference>
<keyword evidence="6" id="KW-0963">Cytoplasm</keyword>
<evidence type="ECO:0000313" key="7">
    <source>
        <dbReference type="EMBL" id="ASK78417.1"/>
    </source>
</evidence>
<feature type="active site" description="Proton acceptor" evidence="6">
    <location>
        <position position="72"/>
    </location>
</feature>
<keyword evidence="4 6" id="KW-0520">NAD</keyword>
<dbReference type="InterPro" id="IPR002504">
    <property type="entry name" value="NADK"/>
</dbReference>
<keyword evidence="8" id="KW-1185">Reference proteome</keyword>
<dbReference type="GO" id="GO:0051287">
    <property type="term" value="F:NAD binding"/>
    <property type="evidence" value="ECO:0007669"/>
    <property type="project" value="UniProtKB-ARBA"/>
</dbReference>
<keyword evidence="3 6" id="KW-0521">NADP</keyword>
<evidence type="ECO:0000256" key="6">
    <source>
        <dbReference type="HAMAP-Rule" id="MF_00361"/>
    </source>
</evidence>
<dbReference type="EMBL" id="CP022355">
    <property type="protein sequence ID" value="ASK78417.1"/>
    <property type="molecule type" value="Genomic_DNA"/>
</dbReference>
<keyword evidence="2 6" id="KW-0418">Kinase</keyword>
<evidence type="ECO:0000256" key="5">
    <source>
        <dbReference type="ARBA" id="ARBA00047925"/>
    </source>
</evidence>
<comment type="similarity">
    <text evidence="6">Belongs to the NAD kinase family.</text>
</comment>
<dbReference type="Gene3D" id="3.40.50.10330">
    <property type="entry name" value="Probable inorganic polyphosphate/atp-NAD kinase, domain 1"/>
    <property type="match status" value="1"/>
</dbReference>
<protein>
    <recommendedName>
        <fullName evidence="6">NAD kinase</fullName>
        <ecNumber evidence="6">2.7.1.23</ecNumber>
    </recommendedName>
    <alternativeName>
        <fullName evidence="6">ATP-dependent NAD kinase</fullName>
    </alternativeName>
</protein>
<dbReference type="PANTHER" id="PTHR20275">
    <property type="entry name" value="NAD KINASE"/>
    <property type="match status" value="1"/>
</dbReference>
<sequence length="291" mass="32371">MDKNFKKIALIGYPKNTDVIATIKSLYSWLTNKNVEILLDQRLSNIEGLDSEFYALDLIGSSADLAIIIGGDGVMLNAARVLSKFDISVIGINKGNLGFLTDISPENYHTEINGVLAGDYYSENRFLLSFSILRDNKFIINKVALNEVVLHPIQIANLIEFDVFVNKRFLFNQRSDGLIVATPTGSTAYSLSGGGPIISPNLNAITLVPKFPHTLSSRPIVISADNTINLKITSDKNPLAITFDGHETIPLQRNDQVIIKKSKHTLNLIHPNSYDYYNVLRNKLGWSNKFF</sequence>
<accession>A0A220VDK1</accession>
<comment type="caution">
    <text evidence="6">Lacks conserved residue(s) required for the propagation of feature annotation.</text>
</comment>
<comment type="function">
    <text evidence="6">Involved in the regulation of the intracellular balance of NAD and NADP, and is a key enzyme in the biosynthesis of NADP. Catalyzes specifically the phosphorylation on 2'-hydroxyl of the adenosine moiety of NAD to yield NADP.</text>
</comment>
<dbReference type="KEGG" id="pmai:CF386_05055"/>
<dbReference type="GO" id="GO:0006741">
    <property type="term" value="P:NADP+ biosynthetic process"/>
    <property type="evidence" value="ECO:0007669"/>
    <property type="project" value="UniProtKB-UniRule"/>
</dbReference>
<dbReference type="SUPFAM" id="SSF111331">
    <property type="entry name" value="NAD kinase/diacylglycerol kinase-like"/>
    <property type="match status" value="1"/>
</dbReference>
<dbReference type="NCBIfam" id="NF002893">
    <property type="entry name" value="PRK03378.1"/>
    <property type="match status" value="1"/>
</dbReference>
<name>A0A220VDK1_9GAMM</name>
<dbReference type="HAMAP" id="MF_00361">
    <property type="entry name" value="NAD_kinase"/>
    <property type="match status" value="1"/>
</dbReference>
<evidence type="ECO:0000256" key="2">
    <source>
        <dbReference type="ARBA" id="ARBA00022777"/>
    </source>
</evidence>
<dbReference type="PANTHER" id="PTHR20275:SF0">
    <property type="entry name" value="NAD KINASE"/>
    <property type="match status" value="1"/>
</dbReference>
<feature type="binding site" evidence="6">
    <location>
        <position position="176"/>
    </location>
    <ligand>
        <name>NAD(+)</name>
        <dbReference type="ChEBI" id="CHEBI:57540"/>
    </ligand>
</feature>
<dbReference type="GO" id="GO:0003951">
    <property type="term" value="F:NAD+ kinase activity"/>
    <property type="evidence" value="ECO:0007669"/>
    <property type="project" value="UniProtKB-UniRule"/>
</dbReference>
<dbReference type="AlphaFoldDB" id="A0A220VDK1"/>
<evidence type="ECO:0000256" key="3">
    <source>
        <dbReference type="ARBA" id="ARBA00022857"/>
    </source>
</evidence>
<dbReference type="GO" id="GO:0019674">
    <property type="term" value="P:NAD+ metabolic process"/>
    <property type="evidence" value="ECO:0007669"/>
    <property type="project" value="InterPro"/>
</dbReference>
<dbReference type="InterPro" id="IPR017438">
    <property type="entry name" value="ATP-NAD_kinase_N"/>
</dbReference>
<comment type="subcellular location">
    <subcellularLocation>
        <location evidence="6">Cytoplasm</location>
    </subcellularLocation>
</comment>
<feature type="binding site" evidence="6">
    <location>
        <begin position="146"/>
        <end position="147"/>
    </location>
    <ligand>
        <name>NAD(+)</name>
        <dbReference type="ChEBI" id="CHEBI:57540"/>
    </ligand>
</feature>
<feature type="binding site" evidence="6">
    <location>
        <begin position="72"/>
        <end position="73"/>
    </location>
    <ligand>
        <name>NAD(+)</name>
        <dbReference type="ChEBI" id="CHEBI:57540"/>
    </ligand>
</feature>
<dbReference type="GO" id="GO:0005524">
    <property type="term" value="F:ATP binding"/>
    <property type="evidence" value="ECO:0007669"/>
    <property type="project" value="UniProtKB-KW"/>
</dbReference>
<gene>
    <name evidence="7" type="primary">ppnK</name>
    <name evidence="6" type="synonym">nadK</name>
    <name evidence="7" type="ORF">CF386_05055</name>
</gene>
<organism evidence="7 8">
    <name type="scientific">Paraphotobacterium marinum</name>
    <dbReference type="NCBI Taxonomy" id="1755811"/>
    <lineage>
        <taxon>Bacteria</taxon>
        <taxon>Pseudomonadati</taxon>
        <taxon>Pseudomonadota</taxon>
        <taxon>Gammaproteobacteria</taxon>
        <taxon>Vibrionales</taxon>
        <taxon>Vibrionaceae</taxon>
        <taxon>Paraphotobacterium</taxon>
    </lineage>
</organism>
<proteinExistence type="inferred from homology"/>
<comment type="catalytic activity">
    <reaction evidence="5 6">
        <text>NAD(+) + ATP = ADP + NADP(+) + H(+)</text>
        <dbReference type="Rhea" id="RHEA:18629"/>
        <dbReference type="ChEBI" id="CHEBI:15378"/>
        <dbReference type="ChEBI" id="CHEBI:30616"/>
        <dbReference type="ChEBI" id="CHEBI:57540"/>
        <dbReference type="ChEBI" id="CHEBI:58349"/>
        <dbReference type="ChEBI" id="CHEBI:456216"/>
        <dbReference type="EC" id="2.7.1.23"/>
    </reaction>
</comment>
<dbReference type="EC" id="2.7.1.23" evidence="6"/>
<reference evidence="7 8" key="1">
    <citation type="journal article" date="2016" name="Int. J. Syst. Evol. Microbiol.">
        <title>Paraphotobacterium marinum gen. nov., sp. nov., a member of the family Vibrionaceae, isolated from surface seawater.</title>
        <authorList>
            <person name="Huang Z."/>
            <person name="Dong C."/>
            <person name="Shao Z."/>
        </authorList>
    </citation>
    <scope>NUCLEOTIDE SEQUENCE [LARGE SCALE GENOMIC DNA]</scope>
    <source>
        <strain evidence="7 8">NSCS20N07D</strain>
    </source>
</reference>
<dbReference type="OrthoDB" id="9774737at2"/>
<dbReference type="InterPro" id="IPR016064">
    <property type="entry name" value="NAD/diacylglycerol_kinase_sf"/>
</dbReference>
<dbReference type="Pfam" id="PF01513">
    <property type="entry name" value="NAD_kinase"/>
    <property type="match status" value="1"/>
</dbReference>
<dbReference type="Gene3D" id="2.60.200.30">
    <property type="entry name" value="Probable inorganic polyphosphate/atp-NAD kinase, domain 2"/>
    <property type="match status" value="1"/>
</dbReference>
<dbReference type="InterPro" id="IPR017437">
    <property type="entry name" value="ATP-NAD_kinase_PpnK-typ_C"/>
</dbReference>
<evidence type="ECO:0000256" key="4">
    <source>
        <dbReference type="ARBA" id="ARBA00023027"/>
    </source>
</evidence>
<keyword evidence="1 6" id="KW-0808">Transferase</keyword>
<dbReference type="Proteomes" id="UP000242175">
    <property type="component" value="Chromosome large"/>
</dbReference>
<comment type="cofactor">
    <cofactor evidence="6">
        <name>a divalent metal cation</name>
        <dbReference type="ChEBI" id="CHEBI:60240"/>
    </cofactor>
</comment>
<evidence type="ECO:0000313" key="8">
    <source>
        <dbReference type="Proteomes" id="UP000242175"/>
    </source>
</evidence>
<keyword evidence="6" id="KW-0067">ATP-binding</keyword>
<feature type="binding site" evidence="6">
    <location>
        <begin position="187"/>
        <end position="192"/>
    </location>
    <ligand>
        <name>NAD(+)</name>
        <dbReference type="ChEBI" id="CHEBI:57540"/>
    </ligand>
</feature>
<keyword evidence="6" id="KW-0547">Nucleotide-binding</keyword>
<evidence type="ECO:0000256" key="1">
    <source>
        <dbReference type="ARBA" id="ARBA00022679"/>
    </source>
</evidence>
<dbReference type="GO" id="GO:0046872">
    <property type="term" value="F:metal ion binding"/>
    <property type="evidence" value="ECO:0007669"/>
    <property type="project" value="UniProtKB-UniRule"/>
</dbReference>
<dbReference type="NCBIfam" id="NF002306">
    <property type="entry name" value="PRK01231.1"/>
    <property type="match status" value="1"/>
</dbReference>
<dbReference type="GO" id="GO:0005737">
    <property type="term" value="C:cytoplasm"/>
    <property type="evidence" value="ECO:0007669"/>
    <property type="project" value="UniProtKB-SubCell"/>
</dbReference>
<feature type="binding site" evidence="6">
    <location>
        <position position="174"/>
    </location>
    <ligand>
        <name>NAD(+)</name>
        <dbReference type="ChEBI" id="CHEBI:57540"/>
    </ligand>
</feature>